<gene>
    <name evidence="7" type="ordered locus">Bsel_1709</name>
</gene>
<evidence type="ECO:0000313" key="7">
    <source>
        <dbReference type="EMBL" id="ADH99217.1"/>
    </source>
</evidence>
<feature type="domain" description="Malonyl-CoA:ACP transacylase (MAT)" evidence="6">
    <location>
        <begin position="7"/>
        <end position="314"/>
    </location>
</feature>
<evidence type="ECO:0000256" key="2">
    <source>
        <dbReference type="ARBA" id="ARBA00023315"/>
    </source>
</evidence>
<keyword evidence="2 4" id="KW-0012">Acyltransferase</keyword>
<dbReference type="SUPFAM" id="SSF52151">
    <property type="entry name" value="FabD/lysophospholipase-like"/>
    <property type="match status" value="1"/>
</dbReference>
<dbReference type="NCBIfam" id="TIGR00128">
    <property type="entry name" value="fabD"/>
    <property type="match status" value="1"/>
</dbReference>
<keyword evidence="8" id="KW-1185">Reference proteome</keyword>
<dbReference type="InterPro" id="IPR050858">
    <property type="entry name" value="Mal-CoA-ACP_Trans/PKS_FabD"/>
</dbReference>
<dbReference type="Gene3D" id="3.40.366.10">
    <property type="entry name" value="Malonyl-Coenzyme A Acyl Carrier Protein, domain 2"/>
    <property type="match status" value="1"/>
</dbReference>
<protein>
    <recommendedName>
        <fullName evidence="4">Malonyl CoA-acyl carrier protein transacylase</fullName>
        <ecNumber evidence="4">2.3.1.39</ecNumber>
    </recommendedName>
</protein>
<reference evidence="7" key="1">
    <citation type="submission" date="2009-10" db="EMBL/GenBank/DDBJ databases">
        <title>Complete sequence of Bacillus selenitireducens MLS10.</title>
        <authorList>
            <consortium name="US DOE Joint Genome Institute"/>
            <person name="Lucas S."/>
            <person name="Copeland A."/>
            <person name="Lapidus A."/>
            <person name="Glavina del Rio T."/>
            <person name="Dalin E."/>
            <person name="Tice H."/>
            <person name="Bruce D."/>
            <person name="Goodwin L."/>
            <person name="Pitluck S."/>
            <person name="Sims D."/>
            <person name="Brettin T."/>
            <person name="Detter J.C."/>
            <person name="Han C."/>
            <person name="Larimer F."/>
            <person name="Land M."/>
            <person name="Hauser L."/>
            <person name="Kyrpides N."/>
            <person name="Ovchinnikova G."/>
            <person name="Stolz J."/>
        </authorList>
    </citation>
    <scope>NUCLEOTIDE SEQUENCE [LARGE SCALE GENOMIC DNA]</scope>
    <source>
        <strain evidence="7">MLS10</strain>
    </source>
</reference>
<dbReference type="AlphaFoldDB" id="D6XTT1"/>
<comment type="catalytic activity">
    <reaction evidence="3 4">
        <text>holo-[ACP] + malonyl-CoA = malonyl-[ACP] + CoA</text>
        <dbReference type="Rhea" id="RHEA:41792"/>
        <dbReference type="Rhea" id="RHEA-COMP:9623"/>
        <dbReference type="Rhea" id="RHEA-COMP:9685"/>
        <dbReference type="ChEBI" id="CHEBI:57287"/>
        <dbReference type="ChEBI" id="CHEBI:57384"/>
        <dbReference type="ChEBI" id="CHEBI:64479"/>
        <dbReference type="ChEBI" id="CHEBI:78449"/>
        <dbReference type="EC" id="2.3.1.39"/>
    </reaction>
</comment>
<evidence type="ECO:0000256" key="1">
    <source>
        <dbReference type="ARBA" id="ARBA00022679"/>
    </source>
</evidence>
<organism evidence="7 8">
    <name type="scientific">Bacillus selenitireducens (strain ATCC 700615 / DSM 15326 / MLS10)</name>
    <dbReference type="NCBI Taxonomy" id="439292"/>
    <lineage>
        <taxon>Bacteria</taxon>
        <taxon>Bacillati</taxon>
        <taxon>Bacillota</taxon>
        <taxon>Bacilli</taxon>
        <taxon>Bacillales</taxon>
        <taxon>Bacillaceae</taxon>
        <taxon>Salisediminibacterium</taxon>
    </lineage>
</organism>
<dbReference type="OrthoDB" id="9805460at2"/>
<dbReference type="KEGG" id="bse:Bsel_1709"/>
<dbReference type="SUPFAM" id="SSF55048">
    <property type="entry name" value="Probable ACP-binding domain of malonyl-CoA ACP transacylase"/>
    <property type="match status" value="1"/>
</dbReference>
<evidence type="ECO:0000259" key="6">
    <source>
        <dbReference type="SMART" id="SM00827"/>
    </source>
</evidence>
<dbReference type="InterPro" id="IPR024925">
    <property type="entry name" value="Malonyl_CoA-ACP_transAc"/>
</dbReference>
<accession>D6XTT1</accession>
<evidence type="ECO:0000313" key="8">
    <source>
        <dbReference type="Proteomes" id="UP000000271"/>
    </source>
</evidence>
<evidence type="ECO:0000256" key="3">
    <source>
        <dbReference type="ARBA" id="ARBA00048462"/>
    </source>
</evidence>
<keyword evidence="1 4" id="KW-0808">Transferase</keyword>
<name>D6XTT1_BACIE</name>
<dbReference type="Pfam" id="PF00698">
    <property type="entry name" value="Acyl_transf_1"/>
    <property type="match status" value="1"/>
</dbReference>
<dbReference type="eggNOG" id="COG0331">
    <property type="taxonomic scope" value="Bacteria"/>
</dbReference>
<sequence length="316" mass="34014">MTKTAVMFPGQGSQTPGMGHELFMNYSGVKEIHAKADRVLNRSLSEMMFSGSEDELKKTVNTQPALVTSGTAIWRELEANGVHADFACGHSLGEYTALVASGALRFSDAVTLVEKRGQLMEEAVPDGKGAMAAIMGLDGDSLSEISEEIRQIGEVAEPANYNAEGQIVISGTKAGVEQACERAKARGARRAIPLNVSGPFHSSLMKPASERMEQVLQPVTVGDMNIPVIANVTAKPYTSSSEIKDLLTAQIHSPVRWTDTIRYLVDQGVDTFIEAGPGKVLAGLVKKVSRRATVLPVYDEETFQKAVSVFTRTDNQ</sequence>
<dbReference type="InterPro" id="IPR004410">
    <property type="entry name" value="Malonyl_CoA-ACP_transAc_FabD"/>
</dbReference>
<dbReference type="Gene3D" id="3.30.70.250">
    <property type="entry name" value="Malonyl-CoA ACP transacylase, ACP-binding"/>
    <property type="match status" value="1"/>
</dbReference>
<dbReference type="Proteomes" id="UP000000271">
    <property type="component" value="Chromosome"/>
</dbReference>
<dbReference type="InterPro" id="IPR014043">
    <property type="entry name" value="Acyl_transferase_dom"/>
</dbReference>
<dbReference type="SMART" id="SM00827">
    <property type="entry name" value="PKS_AT"/>
    <property type="match status" value="1"/>
</dbReference>
<dbReference type="HOGENOM" id="CLU_030558_0_1_9"/>
<feature type="active site" evidence="5">
    <location>
        <position position="91"/>
    </location>
</feature>
<dbReference type="InterPro" id="IPR001227">
    <property type="entry name" value="Ac_transferase_dom_sf"/>
</dbReference>
<dbReference type="PANTHER" id="PTHR42681:SF1">
    <property type="entry name" value="MALONYL-COA-ACYL CARRIER PROTEIN TRANSACYLASE, MITOCHONDRIAL"/>
    <property type="match status" value="1"/>
</dbReference>
<evidence type="ECO:0000256" key="4">
    <source>
        <dbReference type="PIRNR" id="PIRNR000446"/>
    </source>
</evidence>
<dbReference type="GO" id="GO:0005829">
    <property type="term" value="C:cytosol"/>
    <property type="evidence" value="ECO:0007669"/>
    <property type="project" value="TreeGrafter"/>
</dbReference>
<dbReference type="PIRSF" id="PIRSF000446">
    <property type="entry name" value="Mct"/>
    <property type="match status" value="1"/>
</dbReference>
<dbReference type="PANTHER" id="PTHR42681">
    <property type="entry name" value="MALONYL-COA-ACYL CARRIER PROTEIN TRANSACYLASE, MITOCHONDRIAL"/>
    <property type="match status" value="1"/>
</dbReference>
<dbReference type="FunFam" id="3.30.70.250:FF:000001">
    <property type="entry name" value="Malonyl CoA-acyl carrier protein transacylase"/>
    <property type="match status" value="1"/>
</dbReference>
<dbReference type="InterPro" id="IPR016036">
    <property type="entry name" value="Malonyl_transacylase_ACP-bd"/>
</dbReference>
<dbReference type="STRING" id="439292.Bsel_1709"/>
<dbReference type="RefSeq" id="WP_013172641.1">
    <property type="nucleotide sequence ID" value="NC_014219.1"/>
</dbReference>
<dbReference type="InterPro" id="IPR016035">
    <property type="entry name" value="Acyl_Trfase/lysoPLipase"/>
</dbReference>
<comment type="similarity">
    <text evidence="4">Belongs to the fabD family.</text>
</comment>
<dbReference type="EMBL" id="CP001791">
    <property type="protein sequence ID" value="ADH99217.1"/>
    <property type="molecule type" value="Genomic_DNA"/>
</dbReference>
<dbReference type="GO" id="GO:0006633">
    <property type="term" value="P:fatty acid biosynthetic process"/>
    <property type="evidence" value="ECO:0007669"/>
    <property type="project" value="TreeGrafter"/>
</dbReference>
<dbReference type="EC" id="2.3.1.39" evidence="4"/>
<dbReference type="GO" id="GO:0004314">
    <property type="term" value="F:[acyl-carrier-protein] S-malonyltransferase activity"/>
    <property type="evidence" value="ECO:0007669"/>
    <property type="project" value="UniProtKB-EC"/>
</dbReference>
<evidence type="ECO:0000256" key="5">
    <source>
        <dbReference type="PIRSR" id="PIRSR000446-1"/>
    </source>
</evidence>
<proteinExistence type="inferred from homology"/>
<feature type="active site" evidence="5">
    <location>
        <position position="201"/>
    </location>
</feature>